<dbReference type="EMBL" id="MU128965">
    <property type="protein sequence ID" value="KAF9514042.1"/>
    <property type="molecule type" value="Genomic_DNA"/>
</dbReference>
<dbReference type="OrthoDB" id="5831756at2759"/>
<gene>
    <name evidence="2" type="ORF">BS47DRAFT_1454702</name>
</gene>
<name>A0A9P6DU96_9AGAM</name>
<protein>
    <submittedName>
        <fullName evidence="2">Uncharacterized protein</fullName>
    </submittedName>
</protein>
<evidence type="ECO:0000256" key="1">
    <source>
        <dbReference type="SAM" id="MobiDB-lite"/>
    </source>
</evidence>
<evidence type="ECO:0000313" key="2">
    <source>
        <dbReference type="EMBL" id="KAF9514042.1"/>
    </source>
</evidence>
<feature type="region of interest" description="Disordered" evidence="1">
    <location>
        <begin position="27"/>
        <end position="51"/>
    </location>
</feature>
<dbReference type="AlphaFoldDB" id="A0A9P6DU96"/>
<accession>A0A9P6DU96</accession>
<keyword evidence="3" id="KW-1185">Reference proteome</keyword>
<organism evidence="2 3">
    <name type="scientific">Hydnum rufescens UP504</name>
    <dbReference type="NCBI Taxonomy" id="1448309"/>
    <lineage>
        <taxon>Eukaryota</taxon>
        <taxon>Fungi</taxon>
        <taxon>Dikarya</taxon>
        <taxon>Basidiomycota</taxon>
        <taxon>Agaricomycotina</taxon>
        <taxon>Agaricomycetes</taxon>
        <taxon>Cantharellales</taxon>
        <taxon>Hydnaceae</taxon>
        <taxon>Hydnum</taxon>
    </lineage>
</organism>
<sequence>MPEYDHQSTESSSPLVKLYPVQSKSLIGSSGATGHPPASEGSEGRVTSLDITGGETSEGLWMFDGVGTLDGVGPFDGTGRFDDAGVFDNMGAFDDARTFNDTGTFNDMGTFDDAETFDDTGMADDMGTFNNVGTFDDAGMFDDVGTFDDTGTSDDAGTFDDVGMLDNGETFEDPESLKGPGMFEAPGMSNSVAMSAGDVSEALVDSKVEGNTVQFLPGRWRCSGFYTSISTAAHPISMRTSQTYIIDRRTWFSKKMFRGSYTSLGGGRLVKL</sequence>
<dbReference type="Proteomes" id="UP000886523">
    <property type="component" value="Unassembled WGS sequence"/>
</dbReference>
<reference evidence="2" key="1">
    <citation type="journal article" date="2020" name="Nat. Commun.">
        <title>Large-scale genome sequencing of mycorrhizal fungi provides insights into the early evolution of symbiotic traits.</title>
        <authorList>
            <person name="Miyauchi S."/>
            <person name="Kiss E."/>
            <person name="Kuo A."/>
            <person name="Drula E."/>
            <person name="Kohler A."/>
            <person name="Sanchez-Garcia M."/>
            <person name="Morin E."/>
            <person name="Andreopoulos B."/>
            <person name="Barry K.W."/>
            <person name="Bonito G."/>
            <person name="Buee M."/>
            <person name="Carver A."/>
            <person name="Chen C."/>
            <person name="Cichocki N."/>
            <person name="Clum A."/>
            <person name="Culley D."/>
            <person name="Crous P.W."/>
            <person name="Fauchery L."/>
            <person name="Girlanda M."/>
            <person name="Hayes R.D."/>
            <person name="Keri Z."/>
            <person name="LaButti K."/>
            <person name="Lipzen A."/>
            <person name="Lombard V."/>
            <person name="Magnuson J."/>
            <person name="Maillard F."/>
            <person name="Murat C."/>
            <person name="Nolan M."/>
            <person name="Ohm R.A."/>
            <person name="Pangilinan J."/>
            <person name="Pereira M.F."/>
            <person name="Perotto S."/>
            <person name="Peter M."/>
            <person name="Pfister S."/>
            <person name="Riley R."/>
            <person name="Sitrit Y."/>
            <person name="Stielow J.B."/>
            <person name="Szollosi G."/>
            <person name="Zifcakova L."/>
            <person name="Stursova M."/>
            <person name="Spatafora J.W."/>
            <person name="Tedersoo L."/>
            <person name="Vaario L.M."/>
            <person name="Yamada A."/>
            <person name="Yan M."/>
            <person name="Wang P."/>
            <person name="Xu J."/>
            <person name="Bruns T."/>
            <person name="Baldrian P."/>
            <person name="Vilgalys R."/>
            <person name="Dunand C."/>
            <person name="Henrissat B."/>
            <person name="Grigoriev I.V."/>
            <person name="Hibbett D."/>
            <person name="Nagy L.G."/>
            <person name="Martin F.M."/>
        </authorList>
    </citation>
    <scope>NUCLEOTIDE SEQUENCE</scope>
    <source>
        <strain evidence="2">UP504</strain>
    </source>
</reference>
<evidence type="ECO:0000313" key="3">
    <source>
        <dbReference type="Proteomes" id="UP000886523"/>
    </source>
</evidence>
<comment type="caution">
    <text evidence="2">The sequence shown here is derived from an EMBL/GenBank/DDBJ whole genome shotgun (WGS) entry which is preliminary data.</text>
</comment>
<proteinExistence type="predicted"/>